<dbReference type="SMART" id="SM00382">
    <property type="entry name" value="AAA"/>
    <property type="match status" value="1"/>
</dbReference>
<keyword evidence="6 9" id="KW-0238">DNA-binding</keyword>
<feature type="binding site" evidence="9">
    <location>
        <position position="70"/>
    </location>
    <ligand>
        <name>ATP</name>
        <dbReference type="ChEBI" id="CHEBI:30616"/>
    </ligand>
</feature>
<dbReference type="HAMAP" id="MF_00016">
    <property type="entry name" value="DNA_HJ_migration_RuvB"/>
    <property type="match status" value="1"/>
</dbReference>
<dbReference type="GO" id="GO:0006310">
    <property type="term" value="P:DNA recombination"/>
    <property type="evidence" value="ECO:0007669"/>
    <property type="project" value="UniProtKB-UniRule"/>
</dbReference>
<dbReference type="InterPro" id="IPR041445">
    <property type="entry name" value="AAA_lid_4"/>
</dbReference>
<feature type="binding site" evidence="9">
    <location>
        <position position="174"/>
    </location>
    <ligand>
        <name>ATP</name>
        <dbReference type="ChEBI" id="CHEBI:30616"/>
    </ligand>
</feature>
<evidence type="ECO:0000313" key="14">
    <source>
        <dbReference type="Proteomes" id="UP000225433"/>
    </source>
</evidence>
<dbReference type="InterPro" id="IPR027417">
    <property type="entry name" value="P-loop_NTPase"/>
</dbReference>
<keyword evidence="5 9" id="KW-0067">ATP-binding</keyword>
<comment type="caution">
    <text evidence="9">Lacks conserved residue(s) required for the propagation of feature annotation.</text>
</comment>
<feature type="binding site" evidence="9">
    <location>
        <position position="318"/>
    </location>
    <ligand>
        <name>DNA</name>
        <dbReference type="ChEBI" id="CHEBI:16991"/>
    </ligand>
</feature>
<evidence type="ECO:0000256" key="4">
    <source>
        <dbReference type="ARBA" id="ARBA00022801"/>
    </source>
</evidence>
<dbReference type="GO" id="GO:0005524">
    <property type="term" value="F:ATP binding"/>
    <property type="evidence" value="ECO:0007669"/>
    <property type="project" value="UniProtKB-UniRule"/>
</dbReference>
<dbReference type="SUPFAM" id="SSF46785">
    <property type="entry name" value="Winged helix' DNA-binding domain"/>
    <property type="match status" value="1"/>
</dbReference>
<dbReference type="Pfam" id="PF05496">
    <property type="entry name" value="RuvB_N"/>
    <property type="match status" value="1"/>
</dbReference>
<comment type="domain">
    <text evidence="9">Has 3 domains, the large (RuvB-L) and small ATPase (RuvB-S) domains and the C-terminal head (RuvB-H) domain. The head domain binds DNA, while the ATPase domains jointly bind ATP, ADP or are empty depending on the state of the subunit in the translocation cycle. During a single DNA translocation step the structure of each domain remains the same, but their relative positions change.</text>
</comment>
<evidence type="ECO:0000313" key="12">
    <source>
        <dbReference type="EMBL" id="PHM53672.1"/>
    </source>
</evidence>
<dbReference type="GO" id="GO:0016787">
    <property type="term" value="F:hydrolase activity"/>
    <property type="evidence" value="ECO:0007669"/>
    <property type="project" value="UniProtKB-KW"/>
</dbReference>
<dbReference type="SUPFAM" id="SSF52540">
    <property type="entry name" value="P-loop containing nucleoside triphosphate hydrolases"/>
    <property type="match status" value="1"/>
</dbReference>
<feature type="domain" description="AAA+ ATPase" evidence="10">
    <location>
        <begin position="54"/>
        <end position="181"/>
    </location>
</feature>
<evidence type="ECO:0000256" key="9">
    <source>
        <dbReference type="HAMAP-Rule" id="MF_00016"/>
    </source>
</evidence>
<dbReference type="EMBL" id="CP016176">
    <property type="protein sequence ID" value="AOM39884.1"/>
    <property type="molecule type" value="Genomic_DNA"/>
</dbReference>
<dbReference type="STRING" id="351679.A9255_04430"/>
<dbReference type="FunFam" id="1.10.8.60:FF:000023">
    <property type="entry name" value="Holliday junction ATP-dependent DNA helicase RuvB"/>
    <property type="match status" value="1"/>
</dbReference>
<evidence type="ECO:0000256" key="5">
    <source>
        <dbReference type="ARBA" id="ARBA00022840"/>
    </source>
</evidence>
<keyword evidence="8 9" id="KW-0234">DNA repair</keyword>
<comment type="function">
    <text evidence="9">The RuvA-RuvB-RuvC complex processes Holliday junction (HJ) DNA during genetic recombination and DNA repair, while the RuvA-RuvB complex plays an important role in the rescue of blocked DNA replication forks via replication fork reversal (RFR). RuvA specifically binds to HJ cruciform DNA, conferring on it an open structure. The RuvB hexamer acts as an ATP-dependent pump, pulling dsDNA into and through the RuvAB complex. RuvB forms 2 homohexamers on either side of HJ DNA bound by 1 or 2 RuvA tetramers; 4 subunits per hexamer contact DNA at a time. Coordinated motions by a converter formed by DNA-disengaged RuvB subunits stimulates ATP hydrolysis and nucleotide exchange. Immobilization of the converter enables RuvB to convert the ATP-contained energy into a lever motion, pulling 2 nucleotides of DNA out of the RuvA tetramer per ATP hydrolyzed, thus driving DNA branch migration. The RuvB motors rotate together with the DNA substrate, which together with the progressing nucleotide cycle form the mechanistic basis for DNA recombination by continuous HJ branch migration. Branch migration allows RuvC to scan DNA until it finds its consensus sequence, where it cleaves and resolves cruciform DNA.</text>
</comment>
<evidence type="ECO:0000256" key="6">
    <source>
        <dbReference type="ARBA" id="ARBA00023125"/>
    </source>
</evidence>
<feature type="binding site" evidence="9">
    <location>
        <position position="221"/>
    </location>
    <ligand>
        <name>ATP</name>
        <dbReference type="ChEBI" id="CHEBI:30616"/>
    </ligand>
</feature>
<dbReference type="Pfam" id="PF17864">
    <property type="entry name" value="AAA_lid_4"/>
    <property type="match status" value="1"/>
</dbReference>
<dbReference type="EC" id="3.6.4.-" evidence="9"/>
<sequence>MIEADRLVSAEVLQDDEAVDRAIRPKFLSEYVGQPHVCEQMEIFIQAARQRGDALDHLLIFGPPGLGKTTLANIVANEMGVNLRTTSGPVLEKAGDLAAMLTNLEPHDVLFIDEIHRLSPVVEEILYPAMEDYQLDIMIGEGPAARSIKIDLPPFTLIGATTRAGSLTSPLRDRFGIVQRLEFYNTDDLQSIVSRSARYMGLGISDDGARQIAMRSRGTPRITNRLLRRVRDFAQVKGDGSINGNIAAQALDMLNVDSAGFDYLDRKLLVAIIDKFMGGPVGVDNLAAAIGEERETIEDVLEPFLIQQGFIQRTPRGRIATNHAYRHFGLSKEGAC</sequence>
<feature type="binding site" evidence="9">
    <location>
        <position position="69"/>
    </location>
    <ligand>
        <name>Mg(2+)</name>
        <dbReference type="ChEBI" id="CHEBI:18420"/>
    </ligand>
</feature>
<accession>A0A2G0Q380</accession>
<dbReference type="NCBIfam" id="NF000868">
    <property type="entry name" value="PRK00080.1"/>
    <property type="match status" value="1"/>
</dbReference>
<evidence type="ECO:0000256" key="7">
    <source>
        <dbReference type="ARBA" id="ARBA00023172"/>
    </source>
</evidence>
<feature type="binding site" evidence="9">
    <location>
        <position position="68"/>
    </location>
    <ligand>
        <name>ATP</name>
        <dbReference type="ChEBI" id="CHEBI:30616"/>
    </ligand>
</feature>
<comment type="subunit">
    <text evidence="9">Homohexamer. Forms an RuvA(8)-RuvB(12)-Holliday junction (HJ) complex. HJ DNA is sandwiched between 2 RuvA tetramers; dsDNA enters through RuvA and exits via RuvB. An RuvB hexamer assembles on each DNA strand where it exits the tetramer. Each RuvB hexamer is contacted by two RuvA subunits (via domain III) on 2 adjacent RuvB subunits; this complex drives branch migration. In the full resolvosome a probable DNA-RuvA(4)-RuvB(12)-RuvC(2) complex forms which resolves the HJ.</text>
</comment>
<dbReference type="NCBIfam" id="TIGR00635">
    <property type="entry name" value="ruvB"/>
    <property type="match status" value="1"/>
</dbReference>
<feature type="region of interest" description="Large ATPase domain (RuvB-L)" evidence="9">
    <location>
        <begin position="4"/>
        <end position="184"/>
    </location>
</feature>
<feature type="binding site" evidence="9">
    <location>
        <position position="24"/>
    </location>
    <ligand>
        <name>ATP</name>
        <dbReference type="ChEBI" id="CHEBI:30616"/>
    </ligand>
</feature>
<evidence type="ECO:0000259" key="10">
    <source>
        <dbReference type="SMART" id="SM00382"/>
    </source>
</evidence>
<keyword evidence="12" id="KW-0347">Helicase</keyword>
<dbReference type="GO" id="GO:0048476">
    <property type="term" value="C:Holliday junction resolvase complex"/>
    <property type="evidence" value="ECO:0007669"/>
    <property type="project" value="UniProtKB-UniRule"/>
</dbReference>
<dbReference type="PANTHER" id="PTHR42848">
    <property type="match status" value="1"/>
</dbReference>
<keyword evidence="13" id="KW-1185">Reference proteome</keyword>
<evidence type="ECO:0000313" key="13">
    <source>
        <dbReference type="Proteomes" id="UP000094600"/>
    </source>
</evidence>
<protein>
    <recommendedName>
        <fullName evidence="9">Holliday junction branch migration complex subunit RuvB</fullName>
        <ecNumber evidence="9">3.6.4.-</ecNumber>
    </recommendedName>
</protein>
<dbReference type="Proteomes" id="UP000094600">
    <property type="component" value="Chromosome"/>
</dbReference>
<dbReference type="GO" id="GO:0000400">
    <property type="term" value="F:four-way junction DNA binding"/>
    <property type="evidence" value="ECO:0007669"/>
    <property type="project" value="UniProtKB-UniRule"/>
</dbReference>
<dbReference type="RefSeq" id="WP_069315631.1">
    <property type="nucleotide sequence ID" value="NZ_CAWNQJ010000090.1"/>
</dbReference>
<evidence type="ECO:0000256" key="2">
    <source>
        <dbReference type="ARBA" id="ARBA00022741"/>
    </source>
</evidence>
<keyword evidence="3 9" id="KW-0227">DNA damage</keyword>
<dbReference type="GO" id="GO:0006281">
    <property type="term" value="P:DNA repair"/>
    <property type="evidence" value="ECO:0007669"/>
    <property type="project" value="UniProtKB-UniRule"/>
</dbReference>
<comment type="subcellular location">
    <subcellularLocation>
        <location evidence="9">Cytoplasm</location>
    </subcellularLocation>
</comment>
<reference evidence="12 14" key="2">
    <citation type="journal article" date="2017" name="Nat. Microbiol.">
        <title>Natural product diversity associated with the nematode symbionts Photorhabdus and Xenorhabdus.</title>
        <authorList>
            <person name="Tobias N.J."/>
            <person name="Wolff H."/>
            <person name="Djahanschiri B."/>
            <person name="Grundmann F."/>
            <person name="Kronenwerth M."/>
            <person name="Shi Y.M."/>
            <person name="Simonyi S."/>
            <person name="Grun P."/>
            <person name="Shapiro-Ilan D."/>
            <person name="Pidot S.J."/>
            <person name="Stinear T.P."/>
            <person name="Ebersberger I."/>
            <person name="Bode H.B."/>
        </authorList>
    </citation>
    <scope>NUCLEOTIDE SEQUENCE [LARGE SCALE GENOMIC DNA]</scope>
    <source>
        <strain evidence="12 14">DSM 17903</strain>
    </source>
</reference>
<name>A0A2G0Q380_XENHO</name>
<proteinExistence type="inferred from homology"/>
<dbReference type="AlphaFoldDB" id="A0A2G0Q380"/>
<dbReference type="OrthoDB" id="9804478at2"/>
<evidence type="ECO:0000256" key="1">
    <source>
        <dbReference type="ARBA" id="ARBA00022490"/>
    </source>
</evidence>
<feature type="binding site" evidence="9">
    <location>
        <position position="184"/>
    </location>
    <ligand>
        <name>ATP</name>
        <dbReference type="ChEBI" id="CHEBI:30616"/>
    </ligand>
</feature>
<feature type="binding site" evidence="9">
    <location>
        <begin position="131"/>
        <end position="133"/>
    </location>
    <ligand>
        <name>ATP</name>
        <dbReference type="ChEBI" id="CHEBI:30616"/>
    </ligand>
</feature>
<reference evidence="11 13" key="1">
    <citation type="submission" date="2016-06" db="EMBL/GenBank/DDBJ databases">
        <title>Bacterial characters and pathogenicity of Xenorhabdus hominickii from an entomopathogenic nematode, Steinernema monticolum.</title>
        <authorList>
            <person name="Park Y."/>
            <person name="Kim Y."/>
        </authorList>
    </citation>
    <scope>NUCLEOTIDE SEQUENCE [LARGE SCALE GENOMIC DNA]</scope>
    <source>
        <strain evidence="11 13">ANU1</strain>
    </source>
</reference>
<keyword evidence="7 9" id="KW-0233">DNA recombination</keyword>
<dbReference type="Gene3D" id="1.10.8.60">
    <property type="match status" value="1"/>
</dbReference>
<dbReference type="FunFam" id="3.40.50.300:FF:000073">
    <property type="entry name" value="Holliday junction ATP-dependent DNA helicase RuvB"/>
    <property type="match status" value="1"/>
</dbReference>
<dbReference type="GO" id="GO:0009378">
    <property type="term" value="F:four-way junction helicase activity"/>
    <property type="evidence" value="ECO:0007669"/>
    <property type="project" value="InterPro"/>
</dbReference>
<dbReference type="InterPro" id="IPR008823">
    <property type="entry name" value="RuvB_wg_C"/>
</dbReference>
<keyword evidence="2 9" id="KW-0547">Nucleotide-binding</keyword>
<dbReference type="EMBL" id="NJAI01000006">
    <property type="protein sequence ID" value="PHM53672.1"/>
    <property type="molecule type" value="Genomic_DNA"/>
</dbReference>
<dbReference type="CDD" id="cd00009">
    <property type="entry name" value="AAA"/>
    <property type="match status" value="1"/>
</dbReference>
<dbReference type="InterPro" id="IPR008824">
    <property type="entry name" value="RuvB-like_N"/>
</dbReference>
<feature type="binding site" evidence="9">
    <location>
        <position position="65"/>
    </location>
    <ligand>
        <name>ATP</name>
        <dbReference type="ChEBI" id="CHEBI:30616"/>
    </ligand>
</feature>
<dbReference type="PANTHER" id="PTHR42848:SF1">
    <property type="entry name" value="HOLLIDAY JUNCTION BRANCH MIGRATION COMPLEX SUBUNIT RUVB"/>
    <property type="match status" value="1"/>
</dbReference>
<dbReference type="Gene3D" id="1.10.10.10">
    <property type="entry name" value="Winged helix-like DNA-binding domain superfamily/Winged helix DNA-binding domain"/>
    <property type="match status" value="1"/>
</dbReference>
<evidence type="ECO:0000256" key="3">
    <source>
        <dbReference type="ARBA" id="ARBA00022763"/>
    </source>
</evidence>
<feature type="binding site" evidence="9">
    <location>
        <position position="23"/>
    </location>
    <ligand>
        <name>ATP</name>
        <dbReference type="ChEBI" id="CHEBI:30616"/>
    </ligand>
</feature>
<feature type="region of interest" description="Head domain (RuvB-H)" evidence="9">
    <location>
        <begin position="258"/>
        <end position="336"/>
    </location>
</feature>
<dbReference type="Pfam" id="PF05491">
    <property type="entry name" value="WHD_RuvB"/>
    <property type="match status" value="1"/>
</dbReference>
<dbReference type="Proteomes" id="UP000225433">
    <property type="component" value="Unassembled WGS sequence"/>
</dbReference>
<feature type="region of interest" description="Small ATPAse domain (RuvB-S)" evidence="9">
    <location>
        <begin position="185"/>
        <end position="255"/>
    </location>
</feature>
<feature type="binding site" evidence="9">
    <location>
        <position position="294"/>
    </location>
    <ligand>
        <name>DNA</name>
        <dbReference type="ChEBI" id="CHEBI:16991"/>
    </ligand>
</feature>
<comment type="catalytic activity">
    <reaction evidence="9">
        <text>ATP + H2O = ADP + phosphate + H(+)</text>
        <dbReference type="Rhea" id="RHEA:13065"/>
        <dbReference type="ChEBI" id="CHEBI:15377"/>
        <dbReference type="ChEBI" id="CHEBI:15378"/>
        <dbReference type="ChEBI" id="CHEBI:30616"/>
        <dbReference type="ChEBI" id="CHEBI:43474"/>
        <dbReference type="ChEBI" id="CHEBI:456216"/>
    </reaction>
</comment>
<dbReference type="InterPro" id="IPR036390">
    <property type="entry name" value="WH_DNA-bd_sf"/>
</dbReference>
<feature type="binding site" evidence="9">
    <location>
        <position position="69"/>
    </location>
    <ligand>
        <name>ATP</name>
        <dbReference type="ChEBI" id="CHEBI:30616"/>
    </ligand>
</feature>
<gene>
    <name evidence="9" type="primary">ruvB</name>
    <name evidence="11" type="ORF">A9255_04430</name>
    <name evidence="12" type="ORF">Xhom_03673</name>
</gene>
<dbReference type="KEGG" id="xho:A9255_04430"/>
<keyword evidence="4 9" id="KW-0378">Hydrolase</keyword>
<dbReference type="InterPro" id="IPR003593">
    <property type="entry name" value="AAA+_ATPase"/>
</dbReference>
<dbReference type="InterPro" id="IPR036388">
    <property type="entry name" value="WH-like_DNA-bd_sf"/>
</dbReference>
<dbReference type="GO" id="GO:0005737">
    <property type="term" value="C:cytoplasm"/>
    <property type="evidence" value="ECO:0007669"/>
    <property type="project" value="UniProtKB-SubCell"/>
</dbReference>
<keyword evidence="1 9" id="KW-0963">Cytoplasm</keyword>
<evidence type="ECO:0000313" key="11">
    <source>
        <dbReference type="EMBL" id="AOM39884.1"/>
    </source>
</evidence>
<organism evidence="12 14">
    <name type="scientific">Xenorhabdus hominickii</name>
    <dbReference type="NCBI Taxonomy" id="351679"/>
    <lineage>
        <taxon>Bacteria</taxon>
        <taxon>Pseudomonadati</taxon>
        <taxon>Pseudomonadota</taxon>
        <taxon>Gammaproteobacteria</taxon>
        <taxon>Enterobacterales</taxon>
        <taxon>Morganellaceae</taxon>
        <taxon>Xenorhabdus</taxon>
    </lineage>
</organism>
<dbReference type="Gene3D" id="3.40.50.300">
    <property type="entry name" value="P-loop containing nucleotide triphosphate hydrolases"/>
    <property type="match status" value="1"/>
</dbReference>
<dbReference type="InterPro" id="IPR004605">
    <property type="entry name" value="DNA_helicase_Holl-junc_RuvB"/>
</dbReference>
<evidence type="ECO:0000256" key="8">
    <source>
        <dbReference type="ARBA" id="ARBA00023204"/>
    </source>
</evidence>
<feature type="binding site" evidence="9">
    <location>
        <position position="313"/>
    </location>
    <ligand>
        <name>DNA</name>
        <dbReference type="ChEBI" id="CHEBI:16991"/>
    </ligand>
</feature>
<comment type="similarity">
    <text evidence="9">Belongs to the RuvB family.</text>
</comment>
<dbReference type="FunFam" id="1.10.10.10:FF:000086">
    <property type="entry name" value="Holliday junction ATP-dependent DNA helicase RuvB"/>
    <property type="match status" value="1"/>
</dbReference>